<organism evidence="1 2">
    <name type="scientific">Streptomyces chrestomyceticus JCM 4735</name>
    <dbReference type="NCBI Taxonomy" id="1306181"/>
    <lineage>
        <taxon>Bacteria</taxon>
        <taxon>Bacillati</taxon>
        <taxon>Actinomycetota</taxon>
        <taxon>Actinomycetes</taxon>
        <taxon>Kitasatosporales</taxon>
        <taxon>Streptomycetaceae</taxon>
        <taxon>Streptomyces</taxon>
    </lineage>
</organism>
<accession>A0A7U9L210</accession>
<evidence type="ECO:0000313" key="1">
    <source>
        <dbReference type="EMBL" id="GCD39585.1"/>
    </source>
</evidence>
<dbReference type="EMBL" id="BHZC01000001">
    <property type="protein sequence ID" value="GCD39585.1"/>
    <property type="molecule type" value="Genomic_DNA"/>
</dbReference>
<dbReference type="Proteomes" id="UP000287830">
    <property type="component" value="Unassembled WGS sequence"/>
</dbReference>
<gene>
    <name evidence="1" type="ORF">OEIGOIKO_07441</name>
</gene>
<sequence>MVSDLYAMGLFQPEAVERAVATVPRHLFAADESLESGYAANKA</sequence>
<name>A0A7U9L210_9ACTN</name>
<protein>
    <submittedName>
        <fullName evidence="1">Uncharacterized protein</fullName>
    </submittedName>
</protein>
<evidence type="ECO:0000313" key="2">
    <source>
        <dbReference type="Proteomes" id="UP000287830"/>
    </source>
</evidence>
<comment type="caution">
    <text evidence="1">The sequence shown here is derived from an EMBL/GenBank/DDBJ whole genome shotgun (WGS) entry which is preliminary data.</text>
</comment>
<reference evidence="1 2" key="1">
    <citation type="submission" date="2018-11" db="EMBL/GenBank/DDBJ databases">
        <title>Whole genome sequence of Streptomyces chrestomyceticus NBRC 13444(T).</title>
        <authorList>
            <person name="Komaki H."/>
            <person name="Tamura T."/>
        </authorList>
    </citation>
    <scope>NUCLEOTIDE SEQUENCE [LARGE SCALE GENOMIC DNA]</scope>
    <source>
        <strain evidence="1 2">NBRC 13444</strain>
    </source>
</reference>
<dbReference type="AlphaFoldDB" id="A0A7U9L210"/>
<proteinExistence type="predicted"/>